<dbReference type="PANTHER" id="PTHR47683:SF2">
    <property type="entry name" value="RNA-BINDING S4 DOMAIN-CONTAINING PROTEIN"/>
    <property type="match status" value="1"/>
</dbReference>
<proteinExistence type="inferred from homology"/>
<dbReference type="FunFam" id="3.10.290.10:FF:000003">
    <property type="entry name" value="Pseudouridine synthase"/>
    <property type="match status" value="1"/>
</dbReference>
<evidence type="ECO:0000313" key="8">
    <source>
        <dbReference type="Proteomes" id="UP000283387"/>
    </source>
</evidence>
<feature type="domain" description="RNA-binding S4" evidence="6">
    <location>
        <begin position="69"/>
        <end position="130"/>
    </location>
</feature>
<dbReference type="InterPro" id="IPR020094">
    <property type="entry name" value="TruA/RsuA/RluB/E/F_N"/>
</dbReference>
<evidence type="ECO:0000256" key="1">
    <source>
        <dbReference type="ARBA" id="ARBA00008348"/>
    </source>
</evidence>
<dbReference type="Gene3D" id="3.30.70.1560">
    <property type="entry name" value="Alpha-L RNA-binding motif"/>
    <property type="match status" value="1"/>
</dbReference>
<dbReference type="InterPro" id="IPR020103">
    <property type="entry name" value="PsdUridine_synth_cat_dom_sf"/>
</dbReference>
<evidence type="ECO:0000256" key="5">
    <source>
        <dbReference type="SAM" id="MobiDB-lite"/>
    </source>
</evidence>
<dbReference type="PANTHER" id="PTHR47683">
    <property type="entry name" value="PSEUDOURIDINE SYNTHASE FAMILY PROTEIN-RELATED"/>
    <property type="match status" value="1"/>
</dbReference>
<dbReference type="SUPFAM" id="SSF55174">
    <property type="entry name" value="Alpha-L RNA-binding motif"/>
    <property type="match status" value="1"/>
</dbReference>
<dbReference type="InterPro" id="IPR002942">
    <property type="entry name" value="S4_RNA-bd"/>
</dbReference>
<dbReference type="AlphaFoldDB" id="A0A419WB41"/>
<dbReference type="Gene3D" id="3.30.70.580">
    <property type="entry name" value="Pseudouridine synthase I, catalytic domain, N-terminal subdomain"/>
    <property type="match status" value="1"/>
</dbReference>
<dbReference type="PROSITE" id="PS50889">
    <property type="entry name" value="S4"/>
    <property type="match status" value="1"/>
</dbReference>
<dbReference type="Pfam" id="PF01479">
    <property type="entry name" value="S4"/>
    <property type="match status" value="1"/>
</dbReference>
<dbReference type="InterPro" id="IPR042092">
    <property type="entry name" value="PsdUridine_s_RsuA/RluB/E/F_cat"/>
</dbReference>
<evidence type="ECO:0000256" key="3">
    <source>
        <dbReference type="PROSITE-ProRule" id="PRU00182"/>
    </source>
</evidence>
<dbReference type="SUPFAM" id="SSF55120">
    <property type="entry name" value="Pseudouridine synthase"/>
    <property type="match status" value="1"/>
</dbReference>
<evidence type="ECO:0000256" key="4">
    <source>
        <dbReference type="RuleBase" id="RU003887"/>
    </source>
</evidence>
<keyword evidence="2 4" id="KW-0413">Isomerase</keyword>
<evidence type="ECO:0000313" key="7">
    <source>
        <dbReference type="EMBL" id="RKD92700.1"/>
    </source>
</evidence>
<name>A0A419WB41_9BACT</name>
<dbReference type="Proteomes" id="UP000283387">
    <property type="component" value="Unassembled WGS sequence"/>
</dbReference>
<dbReference type="Gene3D" id="3.10.290.10">
    <property type="entry name" value="RNA-binding S4 domain"/>
    <property type="match status" value="1"/>
</dbReference>
<keyword evidence="8" id="KW-1185">Reference proteome</keyword>
<dbReference type="CDD" id="cd02870">
    <property type="entry name" value="PseudoU_synth_RsuA_like"/>
    <property type="match status" value="1"/>
</dbReference>
<evidence type="ECO:0000256" key="2">
    <source>
        <dbReference type="ARBA" id="ARBA00023235"/>
    </source>
</evidence>
<dbReference type="InterPro" id="IPR036986">
    <property type="entry name" value="S4_RNA-bd_sf"/>
</dbReference>
<dbReference type="NCBIfam" id="TIGR00093">
    <property type="entry name" value="pseudouridine synthase"/>
    <property type="match status" value="1"/>
</dbReference>
<dbReference type="InterPro" id="IPR006145">
    <property type="entry name" value="PsdUridine_synth_RsuA/RluA"/>
</dbReference>
<dbReference type="SMART" id="SM00363">
    <property type="entry name" value="S4"/>
    <property type="match status" value="1"/>
</dbReference>
<dbReference type="CDD" id="cd00165">
    <property type="entry name" value="S4"/>
    <property type="match status" value="1"/>
</dbReference>
<reference evidence="7 8" key="1">
    <citation type="submission" date="2018-09" db="EMBL/GenBank/DDBJ databases">
        <title>Genomic Encyclopedia of Archaeal and Bacterial Type Strains, Phase II (KMG-II): from individual species to whole genera.</title>
        <authorList>
            <person name="Goeker M."/>
        </authorList>
    </citation>
    <scope>NUCLEOTIDE SEQUENCE [LARGE SCALE GENOMIC DNA]</scope>
    <source>
        <strain evidence="7 8">DSM 27148</strain>
    </source>
</reference>
<comment type="similarity">
    <text evidence="1 4">Belongs to the pseudouridine synthase RsuA family.</text>
</comment>
<sequence length="301" mass="34409">MYELLYADIPAAFLFAYFSDLCRNSEDVMRNPKNTGDGKKFGRKPQSQEKSFQSEPRKLSVVKKGDEQIRLNRYIANSGICSRREADKLIASGEITVNGAVVTELGAKVSKRDEVLYKGEALNVEKKVYLLLNKPRGFVTTLDDPHAEHTVMELVDNACPERIYPVGRLDKETSGVLLFTNDGDLAKKLTHPSYEKKKIYHVFLNIDFSEEHMEQIKNGIELEDGFIKADSISFVDPADKKQVGIEIHSGRNRIVRRIFAHFDYKVARLDRVFFAGLTKKNLPRGKWRFLSPKEISYLKMN</sequence>
<comment type="caution">
    <text evidence="7">The sequence shown here is derived from an EMBL/GenBank/DDBJ whole genome shotgun (WGS) entry which is preliminary data.</text>
</comment>
<dbReference type="InterPro" id="IPR050343">
    <property type="entry name" value="RsuA_PseudoU_synthase"/>
</dbReference>
<dbReference type="GO" id="GO:0003723">
    <property type="term" value="F:RNA binding"/>
    <property type="evidence" value="ECO:0007669"/>
    <property type="project" value="UniProtKB-KW"/>
</dbReference>
<evidence type="ECO:0000259" key="6">
    <source>
        <dbReference type="SMART" id="SM00363"/>
    </source>
</evidence>
<feature type="region of interest" description="Disordered" evidence="5">
    <location>
        <begin position="28"/>
        <end position="57"/>
    </location>
</feature>
<dbReference type="PROSITE" id="PS01149">
    <property type="entry name" value="PSI_RSU"/>
    <property type="match status" value="1"/>
</dbReference>
<dbReference type="GO" id="GO:0120159">
    <property type="term" value="F:rRNA pseudouridine synthase activity"/>
    <property type="evidence" value="ECO:0007669"/>
    <property type="project" value="UniProtKB-ARBA"/>
</dbReference>
<feature type="compositionally biased region" description="Basic and acidic residues" evidence="5">
    <location>
        <begin position="28"/>
        <end position="40"/>
    </location>
</feature>
<dbReference type="EC" id="5.4.99.-" evidence="4"/>
<dbReference type="InterPro" id="IPR000748">
    <property type="entry name" value="PsdUridine_synth_RsuA/RluB/E/F"/>
</dbReference>
<dbReference type="GO" id="GO:0000455">
    <property type="term" value="P:enzyme-directed rRNA pseudouridine synthesis"/>
    <property type="evidence" value="ECO:0007669"/>
    <property type="project" value="UniProtKB-ARBA"/>
</dbReference>
<organism evidence="7 8">
    <name type="scientific">Mangrovibacterium diazotrophicum</name>
    <dbReference type="NCBI Taxonomy" id="1261403"/>
    <lineage>
        <taxon>Bacteria</taxon>
        <taxon>Pseudomonadati</taxon>
        <taxon>Bacteroidota</taxon>
        <taxon>Bacteroidia</taxon>
        <taxon>Marinilabiliales</taxon>
        <taxon>Prolixibacteraceae</taxon>
        <taxon>Mangrovibacterium</taxon>
    </lineage>
</organism>
<dbReference type="Pfam" id="PF00849">
    <property type="entry name" value="PseudoU_synth_2"/>
    <property type="match status" value="1"/>
</dbReference>
<dbReference type="InterPro" id="IPR018496">
    <property type="entry name" value="PsdUridine_synth_RsuA/RluB_CS"/>
</dbReference>
<gene>
    <name evidence="7" type="ORF">BC643_3077</name>
</gene>
<dbReference type="EMBL" id="RAPN01000001">
    <property type="protein sequence ID" value="RKD92700.1"/>
    <property type="molecule type" value="Genomic_DNA"/>
</dbReference>
<keyword evidence="3" id="KW-0694">RNA-binding</keyword>
<accession>A0A419WB41</accession>
<protein>
    <recommendedName>
        <fullName evidence="4">Pseudouridine synthase</fullName>
        <ecNumber evidence="4">5.4.99.-</ecNumber>
    </recommendedName>
</protein>